<accession>A0ACC3A050</accession>
<comment type="caution">
    <text evidence="1">The sequence shown here is derived from an EMBL/GenBank/DDBJ whole genome shotgun (WGS) entry which is preliminary data.</text>
</comment>
<reference evidence="1" key="1">
    <citation type="submission" date="2022-10" db="EMBL/GenBank/DDBJ databases">
        <title>Culturing micro-colonial fungi from biological soil crusts in the Mojave desert and describing Neophaeococcomyces mojavensis, and introducing the new genera and species Taxawa tesnikishii.</title>
        <authorList>
            <person name="Kurbessoian T."/>
            <person name="Stajich J.E."/>
        </authorList>
    </citation>
    <scope>NUCLEOTIDE SEQUENCE</scope>
    <source>
        <strain evidence="1">JES_112</strain>
    </source>
</reference>
<keyword evidence="2" id="KW-1185">Reference proteome</keyword>
<name>A0ACC3A050_9EURO</name>
<evidence type="ECO:0000313" key="1">
    <source>
        <dbReference type="EMBL" id="KAJ9653342.1"/>
    </source>
</evidence>
<organism evidence="1 2">
    <name type="scientific">Neophaeococcomyces mojaviensis</name>
    <dbReference type="NCBI Taxonomy" id="3383035"/>
    <lineage>
        <taxon>Eukaryota</taxon>
        <taxon>Fungi</taxon>
        <taxon>Dikarya</taxon>
        <taxon>Ascomycota</taxon>
        <taxon>Pezizomycotina</taxon>
        <taxon>Eurotiomycetes</taxon>
        <taxon>Chaetothyriomycetidae</taxon>
        <taxon>Chaetothyriales</taxon>
        <taxon>Chaetothyriales incertae sedis</taxon>
        <taxon>Neophaeococcomyces</taxon>
    </lineage>
</organism>
<protein>
    <submittedName>
        <fullName evidence="1">Uncharacterized protein</fullName>
    </submittedName>
</protein>
<evidence type="ECO:0000313" key="2">
    <source>
        <dbReference type="Proteomes" id="UP001172386"/>
    </source>
</evidence>
<proteinExistence type="predicted"/>
<gene>
    <name evidence="1" type="ORF">H2198_007484</name>
</gene>
<sequence length="399" mass="43398">MTINGAHNHLQAEPPLWIVGLGAQYPPYLFGPEKLEQMVAKFHDPESAAFKKLLAVNRSSGIETRALVRPYDKGFTNLTNPPTICELDVFYRQAGVDLTVQACRKALKEWGGSYQDITHTVAVTCTNAGNPGYDLLVAQKLGLRSNLDRILLHGVGCAGGLAIIRAAAQILNGASLRRKPARVLAFACELCSPNVRCDLADVAATRYIDEINIAGALFGDGAAAVVLCNDFAMTPEDQAIFRLVDWANDTIPGTYGHMGFLTDPTGFRTVLSKDVPTFTKNAIKPTFERLLPSFRERTDQGELDALDFDWALHPGGTAIIDGAQNSMNLSNDQLRATKEIYRTRGNSSSPTVLIVLDKLRTMGTGRENVVAASFGPGLAIEMAMMQRVRCSSYEEFGDV</sequence>
<dbReference type="EMBL" id="JAPDRQ010000158">
    <property type="protein sequence ID" value="KAJ9653342.1"/>
    <property type="molecule type" value="Genomic_DNA"/>
</dbReference>
<dbReference type="Proteomes" id="UP001172386">
    <property type="component" value="Unassembled WGS sequence"/>
</dbReference>